<dbReference type="AlphaFoldDB" id="A0A5C1NIS3"/>
<dbReference type="Proteomes" id="UP000324285">
    <property type="component" value="Chromosome"/>
</dbReference>
<dbReference type="PROSITE" id="PS51732">
    <property type="entry name" value="ASN_GLN_ASE_3"/>
    <property type="match status" value="1"/>
</dbReference>
<dbReference type="Gene3D" id="3.40.50.1170">
    <property type="entry name" value="L-asparaginase, N-terminal domain"/>
    <property type="match status" value="1"/>
</dbReference>
<proteinExistence type="predicted"/>
<evidence type="ECO:0000259" key="4">
    <source>
        <dbReference type="Pfam" id="PF00710"/>
    </source>
</evidence>
<feature type="binding site" evidence="2">
    <location>
        <begin position="97"/>
        <end position="98"/>
    </location>
    <ligand>
        <name>substrate</name>
    </ligand>
</feature>
<dbReference type="EMBL" id="CP038437">
    <property type="protein sequence ID" value="QEM81975.1"/>
    <property type="molecule type" value="Genomic_DNA"/>
</dbReference>
<feature type="active site" description="O-isoaspartyl threonine intermediate" evidence="1">
    <location>
        <position position="17"/>
    </location>
</feature>
<dbReference type="InterPro" id="IPR037152">
    <property type="entry name" value="L-asparaginase_N_sf"/>
</dbReference>
<dbReference type="KEGG" id="hbh:E4T21_10720"/>
<gene>
    <name evidence="6" type="ORF">E4T21_10720</name>
</gene>
<evidence type="ECO:0000313" key="6">
    <source>
        <dbReference type="EMBL" id="QEM81975.1"/>
    </source>
</evidence>
<dbReference type="InterPro" id="IPR041725">
    <property type="entry name" value="L-asparaginase_I"/>
</dbReference>
<feature type="binding site" evidence="2">
    <location>
        <position position="66"/>
    </location>
    <ligand>
        <name>substrate</name>
    </ligand>
</feature>
<accession>A0A5C1NIS3</accession>
<dbReference type="RefSeq" id="WP_149284985.1">
    <property type="nucleotide sequence ID" value="NZ_CP038437.2"/>
</dbReference>
<feature type="domain" description="Asparaginase/glutaminase C-terminal" evidence="5">
    <location>
        <begin position="223"/>
        <end position="334"/>
    </location>
</feature>
<dbReference type="GO" id="GO:0004067">
    <property type="term" value="F:asparaginase activity"/>
    <property type="evidence" value="ECO:0007669"/>
    <property type="project" value="UniProtKB-UniRule"/>
</dbReference>
<feature type="active site" evidence="3">
    <location>
        <position position="97"/>
    </location>
</feature>
<feature type="domain" description="L-asparaginase N-terminal" evidence="4">
    <location>
        <begin position="9"/>
        <end position="193"/>
    </location>
</feature>
<dbReference type="CDD" id="cd08963">
    <property type="entry name" value="L-asparaginase_I"/>
    <property type="match status" value="1"/>
</dbReference>
<dbReference type="InterPro" id="IPR027474">
    <property type="entry name" value="L-asparaginase_N"/>
</dbReference>
<dbReference type="InterPro" id="IPR027473">
    <property type="entry name" value="L-asparaginase_C"/>
</dbReference>
<dbReference type="Pfam" id="PF00710">
    <property type="entry name" value="Asparaginase"/>
    <property type="match status" value="1"/>
</dbReference>
<dbReference type="SUPFAM" id="SSF53774">
    <property type="entry name" value="Glutaminase/Asparaginase"/>
    <property type="match status" value="1"/>
</dbReference>
<reference evidence="6" key="1">
    <citation type="submission" date="2021-02" db="EMBL/GenBank/DDBJ databases">
        <title>Strain Y2R2, a novel species of the genus Halomonas.</title>
        <authorList>
            <person name="Huang H."/>
        </authorList>
    </citation>
    <scope>NUCLEOTIDE SEQUENCE</scope>
    <source>
        <strain evidence="6">Y2R2</strain>
    </source>
</reference>
<evidence type="ECO:0000259" key="5">
    <source>
        <dbReference type="Pfam" id="PF17763"/>
    </source>
</evidence>
<dbReference type="OrthoDB" id="9788068at2"/>
<dbReference type="Gene3D" id="3.40.50.40">
    <property type="match status" value="1"/>
</dbReference>
<dbReference type="PIRSF" id="PIRSF001220">
    <property type="entry name" value="L-ASNase_gatD"/>
    <property type="match status" value="1"/>
</dbReference>
<evidence type="ECO:0000256" key="3">
    <source>
        <dbReference type="PROSITE-ProRule" id="PRU10100"/>
    </source>
</evidence>
<dbReference type="PROSITE" id="PS00917">
    <property type="entry name" value="ASN_GLN_ASE_2"/>
    <property type="match status" value="1"/>
</dbReference>
<dbReference type="InterPro" id="IPR006034">
    <property type="entry name" value="Asparaginase/glutaminase-like"/>
</dbReference>
<protein>
    <submittedName>
        <fullName evidence="6">Asparaginase</fullName>
    </submittedName>
</protein>
<name>A0A5C1NIS3_9GAMM</name>
<dbReference type="InterPro" id="IPR040919">
    <property type="entry name" value="Asparaginase_C"/>
</dbReference>
<dbReference type="SMART" id="SM00870">
    <property type="entry name" value="Asparaginase"/>
    <property type="match status" value="1"/>
</dbReference>
<dbReference type="PANTHER" id="PTHR11707:SF28">
    <property type="entry name" value="60 KDA LYSOPHOSPHOLIPASE"/>
    <property type="match status" value="1"/>
</dbReference>
<sequence>MTVISNAPLLVLYTGGTLGMVETDQGLAPGKDVEGRVRQVLDDLPPERRAALPEFVWHEVDRPIDSSSASPEDWANLAADIASRYNDYAGVVVLHGTDTLAWTASSLAFQLQGIDRPVIVTGAMLPMETPGSDAPRNIETALRFAAMPQLQEVALCFNDLLLRGCRARKWQTRDANAFVSPNLSALGERRGDDWLLFESHGLEATQRGAPRFELADYSHMGDKVIRLSLWPGIQAWQLAAWLGDKRVEGALIEVWGGGNIPEDLELAAVMAEATAQGKMIVAISQCPHGTIEIGHYAAGQLLSEAGVTSGDDMTPEAAYTKLVHLLAQPLPTEERLRRFRTPLVGERG</sequence>
<evidence type="ECO:0000313" key="7">
    <source>
        <dbReference type="Proteomes" id="UP000324285"/>
    </source>
</evidence>
<dbReference type="PANTHER" id="PTHR11707">
    <property type="entry name" value="L-ASPARAGINASE"/>
    <property type="match status" value="1"/>
</dbReference>
<keyword evidence="7" id="KW-1185">Reference proteome</keyword>
<dbReference type="InterPro" id="IPR027475">
    <property type="entry name" value="Asparaginase/glutaminase_AS2"/>
</dbReference>
<evidence type="ECO:0000256" key="1">
    <source>
        <dbReference type="PIRSR" id="PIRSR001220-1"/>
    </source>
</evidence>
<dbReference type="PRINTS" id="PR00139">
    <property type="entry name" value="ASNGLNASE"/>
</dbReference>
<dbReference type="InterPro" id="IPR036152">
    <property type="entry name" value="Asp/glu_Ase-like_sf"/>
</dbReference>
<dbReference type="SFLD" id="SFLDS00057">
    <property type="entry name" value="Glutaminase/Asparaginase"/>
    <property type="match status" value="1"/>
</dbReference>
<organism evidence="6 7">
    <name type="scientific">Halomonas binhaiensis</name>
    <dbReference type="NCBI Taxonomy" id="2562282"/>
    <lineage>
        <taxon>Bacteria</taxon>
        <taxon>Pseudomonadati</taxon>
        <taxon>Pseudomonadota</taxon>
        <taxon>Gammaproteobacteria</taxon>
        <taxon>Oceanospirillales</taxon>
        <taxon>Halomonadaceae</taxon>
        <taxon>Halomonas</taxon>
    </lineage>
</organism>
<dbReference type="Pfam" id="PF17763">
    <property type="entry name" value="Asparaginase_C"/>
    <property type="match status" value="1"/>
</dbReference>
<evidence type="ECO:0000256" key="2">
    <source>
        <dbReference type="PIRSR" id="PIRSR001220-2"/>
    </source>
</evidence>
<dbReference type="GO" id="GO:0005829">
    <property type="term" value="C:cytosol"/>
    <property type="evidence" value="ECO:0007669"/>
    <property type="project" value="TreeGrafter"/>
</dbReference>
<dbReference type="PIRSF" id="PIRSF500176">
    <property type="entry name" value="L_ASNase"/>
    <property type="match status" value="1"/>
</dbReference>